<dbReference type="AlphaFoldDB" id="Q2W695"/>
<dbReference type="PRINTS" id="PR00344">
    <property type="entry name" value="BCTRLSENSOR"/>
</dbReference>
<dbReference type="InterPro" id="IPR005467">
    <property type="entry name" value="His_kinase_dom"/>
</dbReference>
<evidence type="ECO:0000256" key="2">
    <source>
        <dbReference type="ARBA" id="ARBA00012438"/>
    </source>
</evidence>
<keyword evidence="3" id="KW-0597">Phosphoprotein</keyword>
<dbReference type="EC" id="2.7.13.3" evidence="2"/>
<dbReference type="Pfam" id="PF00512">
    <property type="entry name" value="HisKA"/>
    <property type="match status" value="1"/>
</dbReference>
<dbReference type="SUPFAM" id="SSF47384">
    <property type="entry name" value="Homodimeric domain of signal transducing histidine kinase"/>
    <property type="match status" value="1"/>
</dbReference>
<dbReference type="InterPro" id="IPR036890">
    <property type="entry name" value="HATPase_C_sf"/>
</dbReference>
<feature type="domain" description="Histidine kinase" evidence="7">
    <location>
        <begin position="304"/>
        <end position="519"/>
    </location>
</feature>
<accession>Q2W695</accession>
<evidence type="ECO:0000256" key="6">
    <source>
        <dbReference type="SAM" id="Coils"/>
    </source>
</evidence>
<dbReference type="RefSeq" id="WP_011384231.1">
    <property type="nucleotide sequence ID" value="NC_007626.1"/>
</dbReference>
<dbReference type="PROSITE" id="PS50109">
    <property type="entry name" value="HIS_KIN"/>
    <property type="match status" value="1"/>
</dbReference>
<keyword evidence="9" id="KW-1185">Reference proteome</keyword>
<dbReference type="InterPro" id="IPR003594">
    <property type="entry name" value="HATPase_dom"/>
</dbReference>
<dbReference type="Pfam" id="PF02518">
    <property type="entry name" value="HATPase_c"/>
    <property type="match status" value="1"/>
</dbReference>
<dbReference type="SUPFAM" id="SSF55874">
    <property type="entry name" value="ATPase domain of HSP90 chaperone/DNA topoisomerase II/histidine kinase"/>
    <property type="match status" value="1"/>
</dbReference>
<dbReference type="Gene3D" id="1.10.287.130">
    <property type="match status" value="1"/>
</dbReference>
<feature type="coiled-coil region" evidence="6">
    <location>
        <begin position="245"/>
        <end position="283"/>
    </location>
</feature>
<keyword evidence="4" id="KW-0808">Transferase</keyword>
<evidence type="ECO:0000313" key="9">
    <source>
        <dbReference type="Proteomes" id="UP000007058"/>
    </source>
</evidence>
<evidence type="ECO:0000256" key="5">
    <source>
        <dbReference type="ARBA" id="ARBA00022777"/>
    </source>
</evidence>
<evidence type="ECO:0000256" key="1">
    <source>
        <dbReference type="ARBA" id="ARBA00000085"/>
    </source>
</evidence>
<dbReference type="InterPro" id="IPR004358">
    <property type="entry name" value="Sig_transdc_His_kin-like_C"/>
</dbReference>
<dbReference type="HOGENOM" id="CLU_512686_0_0_5"/>
<dbReference type="FunFam" id="3.30.565.10:FF:000006">
    <property type="entry name" value="Sensor histidine kinase WalK"/>
    <property type="match status" value="1"/>
</dbReference>
<organism evidence="8 9">
    <name type="scientific">Paramagnetospirillum magneticum (strain ATCC 700264 / AMB-1)</name>
    <name type="common">Magnetospirillum magneticum</name>
    <dbReference type="NCBI Taxonomy" id="342108"/>
    <lineage>
        <taxon>Bacteria</taxon>
        <taxon>Pseudomonadati</taxon>
        <taxon>Pseudomonadota</taxon>
        <taxon>Alphaproteobacteria</taxon>
        <taxon>Rhodospirillales</taxon>
        <taxon>Magnetospirillaceae</taxon>
        <taxon>Paramagnetospirillum</taxon>
    </lineage>
</organism>
<evidence type="ECO:0000259" key="7">
    <source>
        <dbReference type="PROSITE" id="PS50109"/>
    </source>
</evidence>
<proteinExistence type="predicted"/>
<dbReference type="InterPro" id="IPR036097">
    <property type="entry name" value="HisK_dim/P_sf"/>
</dbReference>
<name>Q2W695_PARM1</name>
<dbReference type="PANTHER" id="PTHR43304:SF1">
    <property type="entry name" value="PAC DOMAIN-CONTAINING PROTEIN"/>
    <property type="match status" value="1"/>
</dbReference>
<dbReference type="GO" id="GO:0000155">
    <property type="term" value="F:phosphorelay sensor kinase activity"/>
    <property type="evidence" value="ECO:0007669"/>
    <property type="project" value="InterPro"/>
</dbReference>
<dbReference type="KEGG" id="mag:amb1826"/>
<keyword evidence="6" id="KW-0175">Coiled coil</keyword>
<dbReference type="EMBL" id="AP007255">
    <property type="protein sequence ID" value="BAE50630.1"/>
    <property type="molecule type" value="Genomic_DNA"/>
</dbReference>
<dbReference type="STRING" id="342108.amb1826"/>
<gene>
    <name evidence="8" type="ordered locus">amb1826</name>
</gene>
<protein>
    <recommendedName>
        <fullName evidence="2">histidine kinase</fullName>
        <ecNumber evidence="2">2.7.13.3</ecNumber>
    </recommendedName>
</protein>
<dbReference type="CDD" id="cd00082">
    <property type="entry name" value="HisKA"/>
    <property type="match status" value="1"/>
</dbReference>
<evidence type="ECO:0000256" key="4">
    <source>
        <dbReference type="ARBA" id="ARBA00022679"/>
    </source>
</evidence>
<reference evidence="8 9" key="1">
    <citation type="journal article" date="2005" name="DNA Res.">
        <title>Complete genome sequence of the facultative anaerobic magnetotactic bacterium Magnetospirillum sp. strain AMB-1.</title>
        <authorList>
            <person name="Matsunaga T."/>
            <person name="Okamura Y."/>
            <person name="Fukuda Y."/>
            <person name="Wahyudi A.T."/>
            <person name="Murase Y."/>
            <person name="Takeyama H."/>
        </authorList>
    </citation>
    <scope>NUCLEOTIDE SEQUENCE [LARGE SCALE GENOMIC DNA]</scope>
    <source>
        <strain evidence="9">ATCC 700264 / AMB-1</strain>
    </source>
</reference>
<dbReference type="OrthoDB" id="9808408at2"/>
<dbReference type="SMART" id="SM00387">
    <property type="entry name" value="HATPase_c"/>
    <property type="match status" value="1"/>
</dbReference>
<dbReference type="Gene3D" id="3.30.565.10">
    <property type="entry name" value="Histidine kinase-like ATPase, C-terminal domain"/>
    <property type="match status" value="1"/>
</dbReference>
<dbReference type="InterPro" id="IPR052162">
    <property type="entry name" value="Sensor_kinase/Photoreceptor"/>
</dbReference>
<comment type="catalytic activity">
    <reaction evidence="1">
        <text>ATP + protein L-histidine = ADP + protein N-phospho-L-histidine.</text>
        <dbReference type="EC" id="2.7.13.3"/>
    </reaction>
</comment>
<dbReference type="Proteomes" id="UP000007058">
    <property type="component" value="Chromosome"/>
</dbReference>
<evidence type="ECO:0000313" key="8">
    <source>
        <dbReference type="EMBL" id="BAE50630.1"/>
    </source>
</evidence>
<evidence type="ECO:0000256" key="3">
    <source>
        <dbReference type="ARBA" id="ARBA00022553"/>
    </source>
</evidence>
<keyword evidence="5 8" id="KW-0418">Kinase</keyword>
<dbReference type="PANTHER" id="PTHR43304">
    <property type="entry name" value="PHYTOCHROME-LIKE PROTEIN CPH1"/>
    <property type="match status" value="1"/>
</dbReference>
<dbReference type="SMART" id="SM00388">
    <property type="entry name" value="HisKA"/>
    <property type="match status" value="1"/>
</dbReference>
<sequence>MTPPFLQHSIATRLFRTSFALYVVAAVVLTGLLVVGEFLSTRATLQRELTTDQRAFDTALAGALWAMETDKLDSIVAGMVAIPEIAGVRVFDPATGHLFVIALKSPEGAPEGEPRGVSIGRDEAQQQRWAAAAGQAVADHAFDIVYRHATGTMSVGRAELLSGRQQLIDRIWGQSALIIAVALFKEAILWAIFLAVSHRMLVRPLSELIRALDGAHPAETRRITLTPSAESMIAGTELMLLRDSLNSLSDRVHEHRAQLLALNQELESQVAERTLALEEANLALTGQAARLAATNAELEQFAYVASHDLKQPLRMVSSYVTLLERQARDRLKGDELEFIAFARDGASRMDRLITDLLEYSRTGRNADQFQPVALDSVLAEALHNLKVPVEEAAAEVEAAQSLPTVRGNRGELVRLFQNLIGNAIQYRTADVRPHIRISCHADQAGWVVSVRDNGIGIPAEQCERVFGIFQRLHTRAQYEGTGIGLAICKKIVEVHGGRIWVESESGEGATFFFTLPAAGPDIAGRSASASS</sequence>
<dbReference type="InterPro" id="IPR003661">
    <property type="entry name" value="HisK_dim/P_dom"/>
</dbReference>